<gene>
    <name evidence="7" type="ORF">SNE34_02845</name>
</gene>
<keyword evidence="2" id="KW-0175">Coiled coil</keyword>
<proteinExistence type="inferred from homology"/>
<name>A0ABU7YVI2_9GAMM</name>
<dbReference type="InterPro" id="IPR058637">
    <property type="entry name" value="YknX-like_C"/>
</dbReference>
<dbReference type="EMBL" id="JAXGFP010000001">
    <property type="protein sequence ID" value="MEG3182948.1"/>
    <property type="molecule type" value="Genomic_DNA"/>
</dbReference>
<dbReference type="Pfam" id="PF25989">
    <property type="entry name" value="YknX_C"/>
    <property type="match status" value="1"/>
</dbReference>
<feature type="signal peptide" evidence="3">
    <location>
        <begin position="1"/>
        <end position="28"/>
    </location>
</feature>
<feature type="domain" description="CusB-like beta-barrel" evidence="5">
    <location>
        <begin position="212"/>
        <end position="280"/>
    </location>
</feature>
<dbReference type="InterPro" id="IPR058792">
    <property type="entry name" value="Beta-barrel_RND_2"/>
</dbReference>
<dbReference type="NCBIfam" id="TIGR01730">
    <property type="entry name" value="RND_mfp"/>
    <property type="match status" value="1"/>
</dbReference>
<protein>
    <submittedName>
        <fullName evidence="7">Efflux RND transporter periplasmic adaptor subunit</fullName>
    </submittedName>
</protein>
<keyword evidence="8" id="KW-1185">Reference proteome</keyword>
<keyword evidence="3" id="KW-0732">Signal</keyword>
<evidence type="ECO:0000313" key="8">
    <source>
        <dbReference type="Proteomes" id="UP001355056"/>
    </source>
</evidence>
<dbReference type="Proteomes" id="UP001355056">
    <property type="component" value="Unassembled WGS sequence"/>
</dbReference>
<evidence type="ECO:0000256" key="1">
    <source>
        <dbReference type="ARBA" id="ARBA00009477"/>
    </source>
</evidence>
<sequence length="388" mass="40328">MRHQISRRARGNVLSGAFALSCLLVVSACGGGSPGEAEAKENGKKEVAAVPVEVAAAVHRPVAASYTGTAPLEAPAESQVVAKTSGVALSVLVEEGDVVSAGQTLVRLDSSRAELQAAQTAAQMNKLQNQFARAEKLASEQLIAASDHDQIRYDLANARAANRLANLELSYANVKAPISGVVASVTPKPGNFVQINTPIVRIVDTSELEAVLNVPERELATLQQGLPVNLKVDALPGKTFEGTVDRISPVVDAGSGTFRVIAAFDSDGLLKPGMFGRISIDYDKRANALVVPRSALLEGTGDAAVFALRDGKVARVPVQLGYLDGEWAEIREGIKLGDRVVVAGKSALRDGSEVTVVGEPDKAQVVEAKGETAAAKQAAGQATAATNN</sequence>
<comment type="caution">
    <text evidence="7">The sequence shown here is derived from an EMBL/GenBank/DDBJ whole genome shotgun (WGS) entry which is preliminary data.</text>
</comment>
<feature type="domain" description="Multidrug resistance protein MdtA-like barrel-sandwich hybrid" evidence="4">
    <location>
        <begin position="79"/>
        <end position="203"/>
    </location>
</feature>
<accession>A0ABU7YVI2</accession>
<feature type="domain" description="YknX-like C-terminal permuted SH3-like" evidence="6">
    <location>
        <begin position="288"/>
        <end position="356"/>
    </location>
</feature>
<dbReference type="SUPFAM" id="SSF111369">
    <property type="entry name" value="HlyD-like secretion proteins"/>
    <property type="match status" value="1"/>
</dbReference>
<reference evidence="7 8" key="1">
    <citation type="journal article" date="2016" name="Int. J. Syst. Evol. Microbiol.">
        <title>Lysobacter erysipheiresistens sp. nov., an antagonist of powdery mildew, isolated from tobacco-cultivated soil.</title>
        <authorList>
            <person name="Xie B."/>
            <person name="Li T."/>
            <person name="Lin X."/>
            <person name="Wang C.J."/>
            <person name="Chen Y.J."/>
            <person name="Liu W.J."/>
            <person name="Zhao Z.W."/>
        </authorList>
    </citation>
    <scope>NUCLEOTIDE SEQUENCE [LARGE SCALE GENOMIC DNA]</scope>
    <source>
        <strain evidence="7 8">RS-LYSO-3</strain>
    </source>
</reference>
<dbReference type="Gene3D" id="2.40.420.20">
    <property type="match status" value="1"/>
</dbReference>
<evidence type="ECO:0000259" key="4">
    <source>
        <dbReference type="Pfam" id="PF25917"/>
    </source>
</evidence>
<dbReference type="Pfam" id="PF25954">
    <property type="entry name" value="Beta-barrel_RND_2"/>
    <property type="match status" value="1"/>
</dbReference>
<evidence type="ECO:0000256" key="2">
    <source>
        <dbReference type="SAM" id="Coils"/>
    </source>
</evidence>
<feature type="coiled-coil region" evidence="2">
    <location>
        <begin position="110"/>
        <end position="137"/>
    </location>
</feature>
<dbReference type="Gene3D" id="1.10.287.470">
    <property type="entry name" value="Helix hairpin bin"/>
    <property type="match status" value="1"/>
</dbReference>
<dbReference type="Gene3D" id="2.40.50.100">
    <property type="match status" value="1"/>
</dbReference>
<dbReference type="Gene3D" id="2.40.30.170">
    <property type="match status" value="1"/>
</dbReference>
<evidence type="ECO:0000313" key="7">
    <source>
        <dbReference type="EMBL" id="MEG3182948.1"/>
    </source>
</evidence>
<organism evidence="7 8">
    <name type="scientific">Novilysobacter erysipheiresistens</name>
    <dbReference type="NCBI Taxonomy" id="1749332"/>
    <lineage>
        <taxon>Bacteria</taxon>
        <taxon>Pseudomonadati</taxon>
        <taxon>Pseudomonadota</taxon>
        <taxon>Gammaproteobacteria</taxon>
        <taxon>Lysobacterales</taxon>
        <taxon>Lysobacteraceae</taxon>
        <taxon>Novilysobacter</taxon>
    </lineage>
</organism>
<dbReference type="PROSITE" id="PS51257">
    <property type="entry name" value="PROKAR_LIPOPROTEIN"/>
    <property type="match status" value="1"/>
</dbReference>
<dbReference type="RefSeq" id="WP_332614487.1">
    <property type="nucleotide sequence ID" value="NZ_JAXGFP010000001.1"/>
</dbReference>
<dbReference type="InterPro" id="IPR006143">
    <property type="entry name" value="RND_pump_MFP"/>
</dbReference>
<evidence type="ECO:0000259" key="5">
    <source>
        <dbReference type="Pfam" id="PF25954"/>
    </source>
</evidence>
<feature type="chain" id="PRO_5047377601" evidence="3">
    <location>
        <begin position="29"/>
        <end position="388"/>
    </location>
</feature>
<evidence type="ECO:0000256" key="3">
    <source>
        <dbReference type="SAM" id="SignalP"/>
    </source>
</evidence>
<comment type="similarity">
    <text evidence="1">Belongs to the membrane fusion protein (MFP) (TC 8.A.1) family.</text>
</comment>
<dbReference type="InterPro" id="IPR058625">
    <property type="entry name" value="MdtA-like_BSH"/>
</dbReference>
<dbReference type="Pfam" id="PF25917">
    <property type="entry name" value="BSH_RND"/>
    <property type="match status" value="1"/>
</dbReference>
<dbReference type="PANTHER" id="PTHR30469:SF38">
    <property type="entry name" value="HLYD FAMILY SECRETION PROTEIN"/>
    <property type="match status" value="1"/>
</dbReference>
<evidence type="ECO:0000259" key="6">
    <source>
        <dbReference type="Pfam" id="PF25989"/>
    </source>
</evidence>
<dbReference type="PANTHER" id="PTHR30469">
    <property type="entry name" value="MULTIDRUG RESISTANCE PROTEIN MDTA"/>
    <property type="match status" value="1"/>
</dbReference>